<sequence length="75" mass="8573">FEIKLIRTVIDSSYYIISQSYALRKNIPIKNGQMKLGALKSIMVKIITFFELAILLVNKDIGENVFLVAKKPMQI</sequence>
<feature type="non-terminal residue" evidence="1">
    <location>
        <position position="1"/>
    </location>
</feature>
<dbReference type="EMBL" id="BARV01038959">
    <property type="protein sequence ID" value="GAI52626.1"/>
    <property type="molecule type" value="Genomic_DNA"/>
</dbReference>
<gene>
    <name evidence="1" type="ORF">S06H3_59854</name>
</gene>
<evidence type="ECO:0000313" key="1">
    <source>
        <dbReference type="EMBL" id="GAI52626.1"/>
    </source>
</evidence>
<dbReference type="AlphaFoldDB" id="X1QCU1"/>
<proteinExistence type="predicted"/>
<reference evidence="1" key="1">
    <citation type="journal article" date="2014" name="Front. Microbiol.">
        <title>High frequency of phylogenetically diverse reductive dehalogenase-homologous genes in deep subseafloor sedimentary metagenomes.</title>
        <authorList>
            <person name="Kawai M."/>
            <person name="Futagami T."/>
            <person name="Toyoda A."/>
            <person name="Takaki Y."/>
            <person name="Nishi S."/>
            <person name="Hori S."/>
            <person name="Arai W."/>
            <person name="Tsubouchi T."/>
            <person name="Morono Y."/>
            <person name="Uchiyama I."/>
            <person name="Ito T."/>
            <person name="Fujiyama A."/>
            <person name="Inagaki F."/>
            <person name="Takami H."/>
        </authorList>
    </citation>
    <scope>NUCLEOTIDE SEQUENCE</scope>
    <source>
        <strain evidence="1">Expedition CK06-06</strain>
    </source>
</reference>
<accession>X1QCU1</accession>
<protein>
    <submittedName>
        <fullName evidence="1">Uncharacterized protein</fullName>
    </submittedName>
</protein>
<comment type="caution">
    <text evidence="1">The sequence shown here is derived from an EMBL/GenBank/DDBJ whole genome shotgun (WGS) entry which is preliminary data.</text>
</comment>
<name>X1QCU1_9ZZZZ</name>
<organism evidence="1">
    <name type="scientific">marine sediment metagenome</name>
    <dbReference type="NCBI Taxonomy" id="412755"/>
    <lineage>
        <taxon>unclassified sequences</taxon>
        <taxon>metagenomes</taxon>
        <taxon>ecological metagenomes</taxon>
    </lineage>
</organism>